<dbReference type="EMBL" id="CP068595">
    <property type="protein sequence ID" value="QQZ64182.1"/>
    <property type="molecule type" value="Genomic_DNA"/>
</dbReference>
<keyword evidence="3" id="KW-1185">Reference proteome</keyword>
<name>A0A974SFN2_9BACL</name>
<evidence type="ECO:0000313" key="2">
    <source>
        <dbReference type="EMBL" id="QQZ64182.1"/>
    </source>
</evidence>
<evidence type="ECO:0000259" key="1">
    <source>
        <dbReference type="Pfam" id="PF00498"/>
    </source>
</evidence>
<dbReference type="Pfam" id="PF00498">
    <property type="entry name" value="FHA"/>
    <property type="match status" value="1"/>
</dbReference>
<dbReference type="SUPFAM" id="SSF49879">
    <property type="entry name" value="SMAD/FHA domain"/>
    <property type="match status" value="1"/>
</dbReference>
<dbReference type="KEGG" id="pson:JI735_15425"/>
<dbReference type="Gene3D" id="2.60.200.20">
    <property type="match status" value="1"/>
</dbReference>
<protein>
    <submittedName>
        <fullName evidence="2">FHA domain-containing protein</fullName>
    </submittedName>
</protein>
<dbReference type="AlphaFoldDB" id="A0A974SFN2"/>
<dbReference type="InterPro" id="IPR000253">
    <property type="entry name" value="FHA_dom"/>
</dbReference>
<evidence type="ECO:0000313" key="3">
    <source>
        <dbReference type="Proteomes" id="UP000595841"/>
    </source>
</evidence>
<organism evidence="2 3">
    <name type="scientific">Paenibacillus sonchi</name>
    <dbReference type="NCBI Taxonomy" id="373687"/>
    <lineage>
        <taxon>Bacteria</taxon>
        <taxon>Bacillati</taxon>
        <taxon>Bacillota</taxon>
        <taxon>Bacilli</taxon>
        <taxon>Bacillales</taxon>
        <taxon>Paenibacillaceae</taxon>
        <taxon>Paenibacillus</taxon>
        <taxon>Paenibacillus sonchi group</taxon>
    </lineage>
</organism>
<proteinExistence type="predicted"/>
<dbReference type="Proteomes" id="UP000595841">
    <property type="component" value="Chromosome"/>
</dbReference>
<feature type="domain" description="FHA" evidence="1">
    <location>
        <begin position="20"/>
        <end position="56"/>
    </location>
</feature>
<dbReference type="CDD" id="cd00060">
    <property type="entry name" value="FHA"/>
    <property type="match status" value="1"/>
</dbReference>
<accession>A0A974SFN2</accession>
<reference evidence="2 3" key="1">
    <citation type="submission" date="2021-01" db="EMBL/GenBank/DDBJ databases">
        <title>Whole genome sequence of Paenibacillus sonchi LMG 24727 for comparative genomics.</title>
        <authorList>
            <person name="Lee G."/>
            <person name="Kim M.-J."/>
            <person name="Lim K."/>
            <person name="Shin J.-H."/>
        </authorList>
    </citation>
    <scope>NUCLEOTIDE SEQUENCE [LARGE SCALE GENOMIC DNA]</scope>
    <source>
        <strain evidence="2 3">LMG 24727</strain>
    </source>
</reference>
<dbReference type="InterPro" id="IPR008984">
    <property type="entry name" value="SMAD_FHA_dom_sf"/>
</dbReference>
<sequence>MCGEVRRSFESACGDPQKRGGYILKDLDSRNGTLFQGEAMIPYKEYPLTEGAVFTIVKGCYTFRSA</sequence>
<gene>
    <name evidence="2" type="ORF">JI735_15425</name>
</gene>